<evidence type="ECO:0000259" key="6">
    <source>
        <dbReference type="PROSITE" id="PS50262"/>
    </source>
</evidence>
<feature type="transmembrane region" description="Helical" evidence="5">
    <location>
        <begin position="173"/>
        <end position="197"/>
    </location>
</feature>
<evidence type="ECO:0000256" key="5">
    <source>
        <dbReference type="SAM" id="Phobius"/>
    </source>
</evidence>
<dbReference type="InterPro" id="IPR017452">
    <property type="entry name" value="GPCR_Rhodpsn_7TM"/>
</dbReference>
<dbReference type="Gene3D" id="1.20.1070.10">
    <property type="entry name" value="Rhodopsin 7-helix transmembrane proteins"/>
    <property type="match status" value="1"/>
</dbReference>
<feature type="transmembrane region" description="Helical" evidence="5">
    <location>
        <begin position="217"/>
        <end position="235"/>
    </location>
</feature>
<sequence>MNCISVSIISLFPSKGLPYATNGQIYFIPTASTIEICKFFKTITGFTPCFKTNMLITTMLDRVFSIFMPIKYGKLSVKYAWFCVVITFLVSVGLTMPMPIYSEFVERIGTLICWPTGDMRAWGMYSLFALESCLLQLLINAFLSLVLLGKVYSWIHQRRSIVNQNGDDGTAQLSACAILLCVSCIIFVLTIPTGLSFCVPQSLQYEDTRVFESIRDIFMVIGQLQVLFTTTVYWFRIPTYRRLFICILKCKDYRKELKS</sequence>
<reference evidence="7 8" key="1">
    <citation type="submission" date="2019-03" db="EMBL/GenBank/DDBJ databases">
        <title>An improved genome assembly of the fluke Schistosoma japonicum.</title>
        <authorList>
            <person name="Hu W."/>
            <person name="Luo F."/>
            <person name="Yin M."/>
            <person name="Mo X."/>
            <person name="Sun C."/>
            <person name="Wu Q."/>
            <person name="Zhu B."/>
            <person name="Xiang M."/>
            <person name="Wang J."/>
            <person name="Wang Y."/>
            <person name="Zhang T."/>
            <person name="Xu B."/>
            <person name="Zheng H."/>
            <person name="Feng Z."/>
        </authorList>
    </citation>
    <scope>NUCLEOTIDE SEQUENCE [LARGE SCALE GENOMIC DNA]</scope>
    <source>
        <strain evidence="7">HuSjv2</strain>
        <tissue evidence="7">Worms</tissue>
    </source>
</reference>
<evidence type="ECO:0000256" key="4">
    <source>
        <dbReference type="ARBA" id="ARBA00023136"/>
    </source>
</evidence>
<accession>A0A4Z2DJF4</accession>
<feature type="transmembrane region" description="Helical" evidence="5">
    <location>
        <begin position="122"/>
        <end position="152"/>
    </location>
</feature>
<keyword evidence="2 5" id="KW-0812">Transmembrane</keyword>
<dbReference type="AlphaFoldDB" id="A0A4Z2DJF4"/>
<comment type="caution">
    <text evidence="7">The sequence shown here is derived from an EMBL/GenBank/DDBJ whole genome shotgun (WGS) entry which is preliminary data.</text>
</comment>
<dbReference type="STRING" id="6182.A0A4Z2DJF4"/>
<name>A0A4Z2DJF4_SCHJA</name>
<keyword evidence="3 5" id="KW-1133">Transmembrane helix</keyword>
<proteinExistence type="predicted"/>
<dbReference type="SUPFAM" id="SSF81321">
    <property type="entry name" value="Family A G protein-coupled receptor-like"/>
    <property type="match status" value="1"/>
</dbReference>
<keyword evidence="4 5" id="KW-0472">Membrane</keyword>
<feature type="transmembrane region" description="Helical" evidence="5">
    <location>
        <begin position="79"/>
        <end position="102"/>
    </location>
</feature>
<dbReference type="GO" id="GO:0004930">
    <property type="term" value="F:G protein-coupled receptor activity"/>
    <property type="evidence" value="ECO:0007669"/>
    <property type="project" value="InterPro"/>
</dbReference>
<protein>
    <submittedName>
        <fullName evidence="7">Rhodopsin-like orphan GPCR</fullName>
    </submittedName>
</protein>
<gene>
    <name evidence="7" type="ORF">EWB00_000470</name>
</gene>
<evidence type="ECO:0000256" key="2">
    <source>
        <dbReference type="ARBA" id="ARBA00022692"/>
    </source>
</evidence>
<dbReference type="EMBL" id="SKCS01000118">
    <property type="protein sequence ID" value="TNN16350.1"/>
    <property type="molecule type" value="Genomic_DNA"/>
</dbReference>
<organism evidence="7 8">
    <name type="scientific">Schistosoma japonicum</name>
    <name type="common">Blood fluke</name>
    <dbReference type="NCBI Taxonomy" id="6182"/>
    <lineage>
        <taxon>Eukaryota</taxon>
        <taxon>Metazoa</taxon>
        <taxon>Spiralia</taxon>
        <taxon>Lophotrochozoa</taxon>
        <taxon>Platyhelminthes</taxon>
        <taxon>Trematoda</taxon>
        <taxon>Digenea</taxon>
        <taxon>Strigeidida</taxon>
        <taxon>Schistosomatoidea</taxon>
        <taxon>Schistosomatidae</taxon>
        <taxon>Schistosoma</taxon>
    </lineage>
</organism>
<feature type="domain" description="G-protein coupled receptors family 1 profile" evidence="6">
    <location>
        <begin position="1"/>
        <end position="233"/>
    </location>
</feature>
<dbReference type="OrthoDB" id="6435638at2759"/>
<dbReference type="GO" id="GO:0016020">
    <property type="term" value="C:membrane"/>
    <property type="evidence" value="ECO:0007669"/>
    <property type="project" value="UniProtKB-SubCell"/>
</dbReference>
<evidence type="ECO:0000313" key="7">
    <source>
        <dbReference type="EMBL" id="TNN16350.1"/>
    </source>
</evidence>
<evidence type="ECO:0000256" key="1">
    <source>
        <dbReference type="ARBA" id="ARBA00004370"/>
    </source>
</evidence>
<dbReference type="Pfam" id="PF00001">
    <property type="entry name" value="7tm_1"/>
    <property type="match status" value="1"/>
</dbReference>
<dbReference type="InterPro" id="IPR000276">
    <property type="entry name" value="GPCR_Rhodpsn"/>
</dbReference>
<dbReference type="Proteomes" id="UP000311919">
    <property type="component" value="Unassembled WGS sequence"/>
</dbReference>
<comment type="subcellular location">
    <subcellularLocation>
        <location evidence="1">Membrane</location>
    </subcellularLocation>
</comment>
<evidence type="ECO:0000256" key="3">
    <source>
        <dbReference type="ARBA" id="ARBA00022989"/>
    </source>
</evidence>
<evidence type="ECO:0000313" key="8">
    <source>
        <dbReference type="Proteomes" id="UP000311919"/>
    </source>
</evidence>
<dbReference type="PROSITE" id="PS50262">
    <property type="entry name" value="G_PROTEIN_RECEP_F1_2"/>
    <property type="match status" value="1"/>
</dbReference>
<keyword evidence="8" id="KW-1185">Reference proteome</keyword>